<keyword evidence="3" id="KW-1185">Reference proteome</keyword>
<feature type="signal peptide" evidence="1">
    <location>
        <begin position="1"/>
        <end position="24"/>
    </location>
</feature>
<dbReference type="KEGG" id="hyg:AUC43_12310"/>
<dbReference type="Proteomes" id="UP000059542">
    <property type="component" value="Chromosome"/>
</dbReference>
<proteinExistence type="predicted"/>
<sequence>MKRILLPIALIALMFPLAVTAASAQQTTAAKKTTTSATTTAAKVATTTKVTTTAKKATVTTKAATKSKAPATTPEQALRTFSNWVDAKLELNMATVRLDWGRLQSDYTRMTKRLDGATDSLSVQSRREYLGQKARYKAWAAEQGHPVPETVLVGEARDSAVSAVQRKLLNTSAPINRAMASALPDLYSRLVESTRAQHSRWTKANWDEANLVLSRLNDRYSQVGDQLPIEDRVRVRSLQAEFKTLEKARDLKGILDGF</sequence>
<dbReference type="OrthoDB" id="886805at2"/>
<keyword evidence="1" id="KW-0732">Signal</keyword>
<dbReference type="RefSeq" id="WP_068193871.1">
    <property type="nucleotide sequence ID" value="NZ_CP013909.1"/>
</dbReference>
<protein>
    <submittedName>
        <fullName evidence="2">Uncharacterized protein</fullName>
    </submittedName>
</protein>
<evidence type="ECO:0000256" key="1">
    <source>
        <dbReference type="SAM" id="SignalP"/>
    </source>
</evidence>
<evidence type="ECO:0000313" key="3">
    <source>
        <dbReference type="Proteomes" id="UP000059542"/>
    </source>
</evidence>
<feature type="chain" id="PRO_5006847915" evidence="1">
    <location>
        <begin position="25"/>
        <end position="258"/>
    </location>
</feature>
<accession>A0A0U4CR08</accession>
<dbReference type="EMBL" id="CP013909">
    <property type="protein sequence ID" value="ALW85806.1"/>
    <property type="molecule type" value="Genomic_DNA"/>
</dbReference>
<name>A0A0U4CR08_9BACT</name>
<evidence type="ECO:0000313" key="2">
    <source>
        <dbReference type="EMBL" id="ALW85806.1"/>
    </source>
</evidence>
<dbReference type="AlphaFoldDB" id="A0A0U4CR08"/>
<reference evidence="2 3" key="1">
    <citation type="submission" date="2015-12" db="EMBL/GenBank/DDBJ databases">
        <authorList>
            <person name="Shamseldin A."/>
            <person name="Moawad H."/>
            <person name="Abd El-Rahim W.M."/>
            <person name="Sadowsky M.J."/>
        </authorList>
    </citation>
    <scope>NUCLEOTIDE SEQUENCE [LARGE SCALE GENOMIC DNA]</scope>
    <source>
        <strain evidence="2 3">DG5B</strain>
    </source>
</reference>
<gene>
    <name evidence="2" type="ORF">AUC43_12310</name>
</gene>
<organism evidence="2 3">
    <name type="scientific">Hymenobacter sedentarius</name>
    <dbReference type="NCBI Taxonomy" id="1411621"/>
    <lineage>
        <taxon>Bacteria</taxon>
        <taxon>Pseudomonadati</taxon>
        <taxon>Bacteroidota</taxon>
        <taxon>Cytophagia</taxon>
        <taxon>Cytophagales</taxon>
        <taxon>Hymenobacteraceae</taxon>
        <taxon>Hymenobacter</taxon>
    </lineage>
</organism>
<dbReference type="STRING" id="1411621.AUC43_12310"/>